<sequence length="192" mass="20831">MPRPSLTPRTVIRTAADLADTHGLDEVTLSAVARELDVRTPSLYAHVRDLAALRDGVTILALGELADQAGDAVAGRAGRDALRALCDAHRDYARSHPGRWQSLQRRAGDRVVRSDEAARSSRALAAVLRGYGIAESDRVHATRLVGSFLNGFLHLEHVGGFAHSAPPADASWSLLIDRLDDMLTRWDGEVEK</sequence>
<keyword evidence="3" id="KW-0804">Transcription</keyword>
<feature type="domain" description="HTH-type transcriptional regulator MT1864/Rv1816-like C-terminal" evidence="4">
    <location>
        <begin position="82"/>
        <end position="179"/>
    </location>
</feature>
<dbReference type="RefSeq" id="WP_116538296.1">
    <property type="nucleotide sequence ID" value="NZ_QDFT01000042.1"/>
</dbReference>
<dbReference type="GO" id="GO:0000976">
    <property type="term" value="F:transcription cis-regulatory region binding"/>
    <property type="evidence" value="ECO:0007669"/>
    <property type="project" value="TreeGrafter"/>
</dbReference>
<evidence type="ECO:0000256" key="3">
    <source>
        <dbReference type="ARBA" id="ARBA00023163"/>
    </source>
</evidence>
<dbReference type="InterPro" id="IPR025996">
    <property type="entry name" value="MT1864/Rv1816-like_C"/>
</dbReference>
<evidence type="ECO:0000256" key="1">
    <source>
        <dbReference type="ARBA" id="ARBA00023015"/>
    </source>
</evidence>
<dbReference type="InterPro" id="IPR050109">
    <property type="entry name" value="HTH-type_TetR-like_transc_reg"/>
</dbReference>
<evidence type="ECO:0000313" key="6">
    <source>
        <dbReference type="Proteomes" id="UP000244649"/>
    </source>
</evidence>
<dbReference type="PANTHER" id="PTHR30055">
    <property type="entry name" value="HTH-TYPE TRANSCRIPTIONAL REGULATOR RUTR"/>
    <property type="match status" value="1"/>
</dbReference>
<dbReference type="EMBL" id="QDFT01000042">
    <property type="protein sequence ID" value="PVE64546.1"/>
    <property type="molecule type" value="Genomic_DNA"/>
</dbReference>
<reference evidence="5 6" key="1">
    <citation type="submission" date="2018-04" db="EMBL/GenBank/DDBJ databases">
        <authorList>
            <person name="Go L.Y."/>
            <person name="Mitchell J.A."/>
        </authorList>
    </citation>
    <scope>NUCLEOTIDE SEQUENCE [LARGE SCALE GENOMIC DNA]</scope>
    <source>
        <strain evidence="5 6">TPD7010</strain>
    </source>
</reference>
<name>A0A2T7W2J0_MICTE</name>
<dbReference type="InterPro" id="IPR036271">
    <property type="entry name" value="Tet_transcr_reg_TetR-rel_C_sf"/>
</dbReference>
<evidence type="ECO:0000256" key="2">
    <source>
        <dbReference type="ARBA" id="ARBA00023125"/>
    </source>
</evidence>
<dbReference type="PANTHER" id="PTHR30055:SF239">
    <property type="entry name" value="TRANSCRIPTIONAL REGULATORY PROTEIN"/>
    <property type="match status" value="1"/>
</dbReference>
<evidence type="ECO:0000313" key="5">
    <source>
        <dbReference type="EMBL" id="PVE64546.1"/>
    </source>
</evidence>
<comment type="caution">
    <text evidence="5">The sequence shown here is derived from an EMBL/GenBank/DDBJ whole genome shotgun (WGS) entry which is preliminary data.</text>
</comment>
<dbReference type="Gene3D" id="1.10.10.60">
    <property type="entry name" value="Homeodomain-like"/>
    <property type="match status" value="1"/>
</dbReference>
<dbReference type="Pfam" id="PF13305">
    <property type="entry name" value="TetR_C_33"/>
    <property type="match status" value="1"/>
</dbReference>
<gene>
    <name evidence="5" type="ORF">DC432_13360</name>
</gene>
<dbReference type="SUPFAM" id="SSF46689">
    <property type="entry name" value="Homeodomain-like"/>
    <property type="match status" value="1"/>
</dbReference>
<dbReference type="SUPFAM" id="SSF48498">
    <property type="entry name" value="Tetracyclin repressor-like, C-terminal domain"/>
    <property type="match status" value="1"/>
</dbReference>
<proteinExistence type="predicted"/>
<dbReference type="AlphaFoldDB" id="A0A2T7W2J0"/>
<dbReference type="InterPro" id="IPR009057">
    <property type="entry name" value="Homeodomain-like_sf"/>
</dbReference>
<keyword evidence="2" id="KW-0238">DNA-binding</keyword>
<dbReference type="GO" id="GO:0003700">
    <property type="term" value="F:DNA-binding transcription factor activity"/>
    <property type="evidence" value="ECO:0007669"/>
    <property type="project" value="TreeGrafter"/>
</dbReference>
<dbReference type="Gene3D" id="1.10.357.10">
    <property type="entry name" value="Tetracycline Repressor, domain 2"/>
    <property type="match status" value="1"/>
</dbReference>
<organism evidence="5 6">
    <name type="scientific">Microbacterium testaceum</name>
    <name type="common">Aureobacterium testaceum</name>
    <name type="synonym">Brevibacterium testaceum</name>
    <dbReference type="NCBI Taxonomy" id="2033"/>
    <lineage>
        <taxon>Bacteria</taxon>
        <taxon>Bacillati</taxon>
        <taxon>Actinomycetota</taxon>
        <taxon>Actinomycetes</taxon>
        <taxon>Micrococcales</taxon>
        <taxon>Microbacteriaceae</taxon>
        <taxon>Microbacterium</taxon>
    </lineage>
</organism>
<dbReference type="Proteomes" id="UP000244649">
    <property type="component" value="Unassembled WGS sequence"/>
</dbReference>
<evidence type="ECO:0000259" key="4">
    <source>
        <dbReference type="Pfam" id="PF13305"/>
    </source>
</evidence>
<protein>
    <submittedName>
        <fullName evidence="5">TetR family transcriptional regulator</fullName>
    </submittedName>
</protein>
<keyword evidence="1" id="KW-0805">Transcription regulation</keyword>
<accession>A0A2T7W2J0</accession>